<proteinExistence type="predicted"/>
<dbReference type="Pfam" id="PF01535">
    <property type="entry name" value="PPR"/>
    <property type="match status" value="7"/>
</dbReference>
<sequence>MSWAGSKGQSEASGHTTPFPTGSNWRSQRPLKIFGSNPIQEASQIQSNTQLYVPNSIVVPDWFLGILHLVFFDWSYKRAYTVVDDRKFQIMVRLRYLKQTSIRALLSPLSSNVTLFSYSTIATNNGLLLNPIFPSSYSSPVKKLDAQDVVVTFQDWFKSNRNPFLDRIFEILSCHGENEDFVSQADAALSRLNLRLTEALVLDVLHYGKDVLSCLKFFDWAGRQPEFRHTRATFNAIFKILSKAKLMSLMLDYLDDYAKHRGSHEINYHTILVMGYAVAGKPEIALNLFGRMRYQGLDLDDFAYHVLLNGLVEEDCFDGVESIVKQIKMRGFESEVTHSMLVKGFCRKKEFDKAETYLRGVMGDGGVKLKTGGYIVGALVDGLCKTDQFDKAGKLVDEFGEFHVYDIWIRELVRARNLDGAMEFLQKTKNPEFVAHYVPDVFRYNTLILRLLRENRLEEVCDLIIEMRENNVPPDDVTMNIVLCFFCKAGMVDVALRLYDSRREIGLSLSSMTLNYLMNALCGDGSVTDAYRILKNSLEQGFFPGKMAFSILADALCKLEKLDMMNELFLVALENNIVLSDRIHENYIKALCRIGRVEDGYFIHGELNRLNKVTTRYAYTSLINGFVKSNRGDIAAKLLIEMQENGHTPTRKVFRAVIQSVCEMENAEQHFQKLLEMQLSLHELHCDVFNIFIEGFGFAKKPDIARQIYQMMKRSGISPNLRSDLLLLRGLLASEKVSDALNLYYDIIKKRKLSRKVCNAMVIGLCRTNKPGLALGILSEIREKEKHVKPSLECYEELVYALCKNKKYDKIMPLIDDLIGMGRPVSSFIGNNLLLCSIKDRDLYDAWVGSMPPDESSPIWRLGELIGLFSDRFRDKLDPNDLEQVVRSCYPLDIYTYNMILRKLCIKQADDASKFFQKICHNGYEPNQWTYETMVHGFYRNGRKTEAELWVEEMLRRGFHPSESTKVLL</sequence>
<dbReference type="OrthoDB" id="185373at2759"/>
<evidence type="ECO:0000256" key="3">
    <source>
        <dbReference type="SAM" id="MobiDB-lite"/>
    </source>
</evidence>
<feature type="repeat" description="PPR" evidence="2">
    <location>
        <begin position="475"/>
        <end position="509"/>
    </location>
</feature>
<feature type="repeat" description="PPR" evidence="2">
    <location>
        <begin position="615"/>
        <end position="649"/>
    </location>
</feature>
<feature type="repeat" description="PPR" evidence="2">
    <location>
        <begin position="927"/>
        <end position="961"/>
    </location>
</feature>
<name>A0A5N6NW10_9ASTR</name>
<feature type="region of interest" description="Disordered" evidence="3">
    <location>
        <begin position="1"/>
        <end position="27"/>
    </location>
</feature>
<protein>
    <recommendedName>
        <fullName evidence="6">Pentacotripeptide-repeat region of PRORP domain-containing protein</fullName>
    </recommendedName>
</protein>
<dbReference type="GO" id="GO:0003729">
    <property type="term" value="F:mRNA binding"/>
    <property type="evidence" value="ECO:0007669"/>
    <property type="project" value="TreeGrafter"/>
</dbReference>
<keyword evidence="5" id="KW-1185">Reference proteome</keyword>
<evidence type="ECO:0000256" key="2">
    <source>
        <dbReference type="PROSITE-ProRule" id="PRU00708"/>
    </source>
</evidence>
<organism evidence="4 5">
    <name type="scientific">Mikania micrantha</name>
    <name type="common">bitter vine</name>
    <dbReference type="NCBI Taxonomy" id="192012"/>
    <lineage>
        <taxon>Eukaryota</taxon>
        <taxon>Viridiplantae</taxon>
        <taxon>Streptophyta</taxon>
        <taxon>Embryophyta</taxon>
        <taxon>Tracheophyta</taxon>
        <taxon>Spermatophyta</taxon>
        <taxon>Magnoliopsida</taxon>
        <taxon>eudicotyledons</taxon>
        <taxon>Gunneridae</taxon>
        <taxon>Pentapetalae</taxon>
        <taxon>asterids</taxon>
        <taxon>campanulids</taxon>
        <taxon>Asterales</taxon>
        <taxon>Asteraceae</taxon>
        <taxon>Asteroideae</taxon>
        <taxon>Heliantheae alliance</taxon>
        <taxon>Eupatorieae</taxon>
        <taxon>Mikania</taxon>
    </lineage>
</organism>
<evidence type="ECO:0008006" key="6">
    <source>
        <dbReference type="Google" id="ProtNLM"/>
    </source>
</evidence>
<dbReference type="Gene3D" id="1.25.40.10">
    <property type="entry name" value="Tetratricopeptide repeat domain"/>
    <property type="match status" value="8"/>
</dbReference>
<dbReference type="InterPro" id="IPR011990">
    <property type="entry name" value="TPR-like_helical_dom_sf"/>
</dbReference>
<comment type="caution">
    <text evidence="4">The sequence shown here is derived from an EMBL/GenBank/DDBJ whole genome shotgun (WGS) entry which is preliminary data.</text>
</comment>
<evidence type="ECO:0000313" key="5">
    <source>
        <dbReference type="Proteomes" id="UP000326396"/>
    </source>
</evidence>
<dbReference type="EMBL" id="SZYD01000009">
    <property type="protein sequence ID" value="KAD5318175.1"/>
    <property type="molecule type" value="Genomic_DNA"/>
</dbReference>
<dbReference type="PANTHER" id="PTHR47932:SF46">
    <property type="entry name" value="OS01G0611900 PROTEIN"/>
    <property type="match status" value="1"/>
</dbReference>
<dbReference type="AlphaFoldDB" id="A0A5N6NW10"/>
<evidence type="ECO:0000256" key="1">
    <source>
        <dbReference type="ARBA" id="ARBA00022737"/>
    </source>
</evidence>
<feature type="repeat" description="PPR" evidence="2">
    <location>
        <begin position="440"/>
        <end position="474"/>
    </location>
</feature>
<feature type="repeat" description="PPR" evidence="2">
    <location>
        <begin position="685"/>
        <end position="719"/>
    </location>
</feature>
<dbReference type="InterPro" id="IPR002885">
    <property type="entry name" value="PPR_rpt"/>
</dbReference>
<evidence type="ECO:0000313" key="4">
    <source>
        <dbReference type="EMBL" id="KAD5318175.1"/>
    </source>
</evidence>
<accession>A0A5N6NW10</accession>
<dbReference type="Pfam" id="PF13041">
    <property type="entry name" value="PPR_2"/>
    <property type="match status" value="1"/>
</dbReference>
<feature type="repeat" description="PPR" evidence="2">
    <location>
        <begin position="334"/>
        <end position="369"/>
    </location>
</feature>
<dbReference type="PANTHER" id="PTHR47932">
    <property type="entry name" value="ATPASE EXPRESSION PROTEIN 3"/>
    <property type="match status" value="1"/>
</dbReference>
<feature type="repeat" description="PPR" evidence="2">
    <location>
        <begin position="510"/>
        <end position="544"/>
    </location>
</feature>
<dbReference type="Proteomes" id="UP000326396">
    <property type="component" value="Linkage Group LG17"/>
</dbReference>
<gene>
    <name evidence="4" type="ORF">E3N88_18121</name>
</gene>
<dbReference type="PROSITE" id="PS51375">
    <property type="entry name" value="PPR"/>
    <property type="match status" value="7"/>
</dbReference>
<feature type="compositionally biased region" description="Polar residues" evidence="3">
    <location>
        <begin position="7"/>
        <end position="27"/>
    </location>
</feature>
<dbReference type="NCBIfam" id="TIGR00756">
    <property type="entry name" value="PPR"/>
    <property type="match status" value="6"/>
</dbReference>
<keyword evidence="1" id="KW-0677">Repeat</keyword>
<reference evidence="4 5" key="1">
    <citation type="submission" date="2019-05" db="EMBL/GenBank/DDBJ databases">
        <title>Mikania micrantha, genome provides insights into the molecular mechanism of rapid growth.</title>
        <authorList>
            <person name="Liu B."/>
        </authorList>
    </citation>
    <scope>NUCLEOTIDE SEQUENCE [LARGE SCALE GENOMIC DNA]</scope>
    <source>
        <strain evidence="4">NLD-2019</strain>
        <tissue evidence="4">Leaf</tissue>
    </source>
</reference>